<dbReference type="SUPFAM" id="SSF109709">
    <property type="entry name" value="KorB DNA-binding domain-like"/>
    <property type="match status" value="1"/>
</dbReference>
<dbReference type="EMBL" id="CP158298">
    <property type="protein sequence ID" value="XBV84001.1"/>
    <property type="molecule type" value="Genomic_DNA"/>
</dbReference>
<dbReference type="SMART" id="SM00470">
    <property type="entry name" value="ParB"/>
    <property type="match status" value="1"/>
</dbReference>
<sequence length="298" mass="32610">MSPKKPTVGARLAGLIAAPPEPEVGTITLPVTAVQPGTVHQPRRRFDEAGLQQLAASIKERGILQPLLVRPRGDGYEIVAGERRWRAAQLAGLSEVPVTVQQLDDSAALELALMENLQREDLSTIDQVDATLLLIATRWDVSVDAARHRLLGLLRAPNDEAAVEMLERLFRELGGEHWTSFAKNKVRILNWPAPVLAAMREQGLPYSIAGLVAAAPPEAQAELLKFALSGASKARVQAALKQLKARPAGRLDRERLGQLGRKLASARWQARLSDVESRQLEAWLAKMPEELRKATGLE</sequence>
<dbReference type="Gene3D" id="1.10.10.2830">
    <property type="match status" value="1"/>
</dbReference>
<dbReference type="FunFam" id="3.90.1530.30:FF:000001">
    <property type="entry name" value="Chromosome partitioning protein ParB"/>
    <property type="match status" value="1"/>
</dbReference>
<dbReference type="GO" id="GO:0005694">
    <property type="term" value="C:chromosome"/>
    <property type="evidence" value="ECO:0007669"/>
    <property type="project" value="TreeGrafter"/>
</dbReference>
<dbReference type="CDD" id="cd16393">
    <property type="entry name" value="SPO0J_N"/>
    <property type="match status" value="1"/>
</dbReference>
<accession>A0AAU7U6A7</accession>
<evidence type="ECO:0000313" key="4">
    <source>
        <dbReference type="EMBL" id="XBV84001.1"/>
    </source>
</evidence>
<dbReference type="SUPFAM" id="SSF110849">
    <property type="entry name" value="ParB/Sulfiredoxin"/>
    <property type="match status" value="1"/>
</dbReference>
<dbReference type="KEGG" id="dsc:ABOD76_04730"/>
<geneLocation type="plasmid" evidence="4">
    <name>pDson03</name>
</geneLocation>
<feature type="domain" description="ParB-like N-terminal" evidence="3">
    <location>
        <begin position="27"/>
        <end position="117"/>
    </location>
</feature>
<dbReference type="GO" id="GO:0003677">
    <property type="term" value="F:DNA binding"/>
    <property type="evidence" value="ECO:0007669"/>
    <property type="project" value="UniProtKB-KW"/>
</dbReference>
<gene>
    <name evidence="4" type="ORF">ABOD76_04730</name>
</gene>
<dbReference type="Gene3D" id="3.90.1530.30">
    <property type="match status" value="1"/>
</dbReference>
<dbReference type="NCBIfam" id="TIGR00180">
    <property type="entry name" value="parB_part"/>
    <property type="match status" value="1"/>
</dbReference>
<reference evidence="4" key="1">
    <citation type="submission" date="2024-06" db="EMBL/GenBank/DDBJ databases">
        <title>Draft Genome Sequence of Deinococcus sonorensis Type Strain KR-87, a Biofilm Producing Representative of the Genus Deinococcus.</title>
        <authorList>
            <person name="Boren L.S."/>
            <person name="Grosso R.A."/>
            <person name="Hugenberg-Cox A.N."/>
            <person name="Hill J.T.E."/>
            <person name="Albert C.M."/>
            <person name="Tuohy J.M."/>
        </authorList>
    </citation>
    <scope>NUCLEOTIDE SEQUENCE</scope>
    <source>
        <strain evidence="4">KR-87</strain>
        <plasmid evidence="4">pDson03</plasmid>
    </source>
</reference>
<keyword evidence="4" id="KW-0614">Plasmid</keyword>
<dbReference type="Pfam" id="PF02195">
    <property type="entry name" value="ParB_N"/>
    <property type="match status" value="1"/>
</dbReference>
<dbReference type="InterPro" id="IPR004437">
    <property type="entry name" value="ParB/RepB/Spo0J"/>
</dbReference>
<dbReference type="InterPro" id="IPR003115">
    <property type="entry name" value="ParB_N"/>
</dbReference>
<evidence type="ECO:0000259" key="3">
    <source>
        <dbReference type="SMART" id="SM00470"/>
    </source>
</evidence>
<comment type="similarity">
    <text evidence="1">Belongs to the ParB family.</text>
</comment>
<organism evidence="4">
    <name type="scientific">Deinococcus sonorensis KR-87</name>
    <dbReference type="NCBI Taxonomy" id="694439"/>
    <lineage>
        <taxon>Bacteria</taxon>
        <taxon>Thermotogati</taxon>
        <taxon>Deinococcota</taxon>
        <taxon>Deinococci</taxon>
        <taxon>Deinococcales</taxon>
        <taxon>Deinococcaceae</taxon>
        <taxon>Deinococcus</taxon>
    </lineage>
</organism>
<dbReference type="AlphaFoldDB" id="A0AAU7U6A7"/>
<dbReference type="PANTHER" id="PTHR33375">
    <property type="entry name" value="CHROMOSOME-PARTITIONING PROTEIN PARB-RELATED"/>
    <property type="match status" value="1"/>
</dbReference>
<dbReference type="PANTHER" id="PTHR33375:SF7">
    <property type="entry name" value="CHROMOSOME 2-PARTITIONING PROTEIN PARB-RELATED"/>
    <property type="match status" value="1"/>
</dbReference>
<evidence type="ECO:0000256" key="2">
    <source>
        <dbReference type="ARBA" id="ARBA00023125"/>
    </source>
</evidence>
<dbReference type="InterPro" id="IPR036086">
    <property type="entry name" value="ParB/Sulfiredoxin_sf"/>
</dbReference>
<dbReference type="GO" id="GO:0007059">
    <property type="term" value="P:chromosome segregation"/>
    <property type="evidence" value="ECO:0007669"/>
    <property type="project" value="TreeGrafter"/>
</dbReference>
<proteinExistence type="inferred from homology"/>
<protein>
    <submittedName>
        <fullName evidence="4">ParB/RepB/Spo0J family partition protein</fullName>
    </submittedName>
</protein>
<evidence type="ECO:0000256" key="1">
    <source>
        <dbReference type="ARBA" id="ARBA00006295"/>
    </source>
</evidence>
<dbReference type="InterPro" id="IPR050336">
    <property type="entry name" value="Chromosome_partition/occlusion"/>
</dbReference>
<keyword evidence="2" id="KW-0238">DNA-binding</keyword>
<dbReference type="RefSeq" id="WP_350241936.1">
    <property type="nucleotide sequence ID" value="NZ_CP158298.1"/>
</dbReference>
<name>A0AAU7U6A7_9DEIO</name>